<keyword evidence="2" id="KW-1185">Reference proteome</keyword>
<dbReference type="AlphaFoldDB" id="A0A9P6NAC3"/>
<comment type="caution">
    <text evidence="1">The sequence shown here is derived from an EMBL/GenBank/DDBJ whole genome shotgun (WGS) entry which is preliminary data.</text>
</comment>
<organism evidence="1 2">
    <name type="scientific">Cronartium quercuum f. sp. fusiforme G11</name>
    <dbReference type="NCBI Taxonomy" id="708437"/>
    <lineage>
        <taxon>Eukaryota</taxon>
        <taxon>Fungi</taxon>
        <taxon>Dikarya</taxon>
        <taxon>Basidiomycota</taxon>
        <taxon>Pucciniomycotina</taxon>
        <taxon>Pucciniomycetes</taxon>
        <taxon>Pucciniales</taxon>
        <taxon>Coleosporiaceae</taxon>
        <taxon>Cronartium</taxon>
    </lineage>
</organism>
<dbReference type="EMBL" id="MU167452">
    <property type="protein sequence ID" value="KAG0140343.1"/>
    <property type="molecule type" value="Genomic_DNA"/>
</dbReference>
<evidence type="ECO:0000313" key="2">
    <source>
        <dbReference type="Proteomes" id="UP000886653"/>
    </source>
</evidence>
<sequence>MHCMSNMQEYHARRVWRTDKLGEELDKKSQKKISTLISEAMDSTIYHDNEDYFPEEEPPIPNTPMNFTTNSFLPIDPTAMTNKLQLQPNDLTLLQGINDHEDKEDEMIEIEFKDTSNVMLLSEANLLVIRKVIRQCQIPSWMHHPPTNFSSKSHRKLRSADWAVLFTLILPFAMVQLDISKEMLQNWYHLAALSEIVLDYSAMGSSVNKYYAHLVKYRQGLQQLCGDLEATPWELDTTMIRQVCRAANLSINLNSPGLPNCVKVMQDIMKGNKKLASNIGDISELQATDQTTQPLPDKLPDMLGQQSYITLGHYLIGQEQSVPQFSSPYNAQLSISSRVQKLKHKKVCQFILRPNSTTAGIVEYRDIKSGQIEMGRILEIFEHVSSLDKKKDVAATFLSICRFKPLNESDGSRNPFSSMPDLNIFLFYNTVDKLDVGNGIEPDRFEVVPIENFIYHCVAYTYLPCSFGISQSTIGIKSVSRNRAMWTSE</sequence>
<accession>A0A9P6NAC3</accession>
<dbReference type="Proteomes" id="UP000886653">
    <property type="component" value="Unassembled WGS sequence"/>
</dbReference>
<proteinExistence type="predicted"/>
<gene>
    <name evidence="1" type="ORF">CROQUDRAFT_691172</name>
</gene>
<protein>
    <submittedName>
        <fullName evidence="1">Uncharacterized protein</fullName>
    </submittedName>
</protein>
<evidence type="ECO:0000313" key="1">
    <source>
        <dbReference type="EMBL" id="KAG0140343.1"/>
    </source>
</evidence>
<reference evidence="1" key="1">
    <citation type="submission" date="2013-11" db="EMBL/GenBank/DDBJ databases">
        <title>Genome sequence of the fusiform rust pathogen reveals effectors for host alternation and coevolution with pine.</title>
        <authorList>
            <consortium name="DOE Joint Genome Institute"/>
            <person name="Smith K."/>
            <person name="Pendleton A."/>
            <person name="Kubisiak T."/>
            <person name="Anderson C."/>
            <person name="Salamov A."/>
            <person name="Aerts A."/>
            <person name="Riley R."/>
            <person name="Clum A."/>
            <person name="Lindquist E."/>
            <person name="Ence D."/>
            <person name="Campbell M."/>
            <person name="Kronenberg Z."/>
            <person name="Feau N."/>
            <person name="Dhillon B."/>
            <person name="Hamelin R."/>
            <person name="Burleigh J."/>
            <person name="Smith J."/>
            <person name="Yandell M."/>
            <person name="Nelson C."/>
            <person name="Grigoriev I."/>
            <person name="Davis J."/>
        </authorList>
    </citation>
    <scope>NUCLEOTIDE SEQUENCE</scope>
    <source>
        <strain evidence="1">G11</strain>
    </source>
</reference>
<dbReference type="OrthoDB" id="2507524at2759"/>
<name>A0A9P6NAC3_9BASI</name>